<keyword evidence="2" id="KW-0677">Repeat</keyword>
<keyword evidence="6" id="KW-1185">Reference proteome</keyword>
<evidence type="ECO:0000259" key="4">
    <source>
        <dbReference type="SMART" id="SM01052"/>
    </source>
</evidence>
<dbReference type="EMBL" id="CAIF01000025">
    <property type="protein sequence ID" value="CCH41579.1"/>
    <property type="molecule type" value="Genomic_DNA"/>
</dbReference>
<dbReference type="InterPro" id="IPR032675">
    <property type="entry name" value="LRR_dom_sf"/>
</dbReference>
<dbReference type="InterPro" id="IPR029071">
    <property type="entry name" value="Ubiquitin-like_domsf"/>
</dbReference>
<name>K0KJB2_WICCF</name>
<evidence type="ECO:0000256" key="1">
    <source>
        <dbReference type="ARBA" id="ARBA00022614"/>
    </source>
</evidence>
<accession>K0KJB2</accession>
<dbReference type="HOGENOM" id="CLU_017716_5_0_1"/>
<evidence type="ECO:0000313" key="5">
    <source>
        <dbReference type="EMBL" id="CCH41579.1"/>
    </source>
</evidence>
<dbReference type="SUPFAM" id="SSF74924">
    <property type="entry name" value="Cap-Gly domain"/>
    <property type="match status" value="1"/>
</dbReference>
<dbReference type="InterPro" id="IPR001611">
    <property type="entry name" value="Leu-rich_rpt"/>
</dbReference>
<dbReference type="SUPFAM" id="SSF54236">
    <property type="entry name" value="Ubiquitin-like"/>
    <property type="match status" value="1"/>
</dbReference>
<dbReference type="AlphaFoldDB" id="K0KJB2"/>
<dbReference type="InterPro" id="IPR000938">
    <property type="entry name" value="CAP-Gly_domain"/>
</dbReference>
<dbReference type="PANTHER" id="PTHR18849:SF0">
    <property type="entry name" value="CILIA- AND FLAGELLA-ASSOCIATED PROTEIN 410-RELATED"/>
    <property type="match status" value="1"/>
</dbReference>
<keyword evidence="3" id="KW-0143">Chaperone</keyword>
<evidence type="ECO:0000256" key="2">
    <source>
        <dbReference type="ARBA" id="ARBA00022737"/>
    </source>
</evidence>
<dbReference type="InterPro" id="IPR036859">
    <property type="entry name" value="CAP-Gly_dom_sf"/>
</dbReference>
<dbReference type="SUPFAM" id="SSF52058">
    <property type="entry name" value="L domain-like"/>
    <property type="match status" value="1"/>
</dbReference>
<reference evidence="5 6" key="1">
    <citation type="journal article" date="2012" name="Eukaryot. Cell">
        <title>Draft genome sequence of Wickerhamomyces ciferrii NRRL Y-1031 F-60-10.</title>
        <authorList>
            <person name="Schneider J."/>
            <person name="Andrea H."/>
            <person name="Blom J."/>
            <person name="Jaenicke S."/>
            <person name="Ruckert C."/>
            <person name="Schorsch C."/>
            <person name="Szczepanowski R."/>
            <person name="Farwick M."/>
            <person name="Goesmann A."/>
            <person name="Puhler A."/>
            <person name="Schaffer S."/>
            <person name="Tauch A."/>
            <person name="Kohler T."/>
            <person name="Brinkrolf K."/>
        </authorList>
    </citation>
    <scope>NUCLEOTIDE SEQUENCE [LARGE SCALE GENOMIC DNA]</scope>
    <source>
        <strain evidence="6">ATCC 14091 / BCRC 22168 / CBS 111 / JCM 3599 / NBRC 0793 / NRRL Y-1031 F-60-10</strain>
    </source>
</reference>
<dbReference type="InParanoid" id="K0KJB2"/>
<evidence type="ECO:0000256" key="3">
    <source>
        <dbReference type="ARBA" id="ARBA00023186"/>
    </source>
</evidence>
<sequence>MVEVGDRLSYSGELCTVRFIGEIPAWPGEVAFGVEWDSLTYGDEKTGSFVKSSKKHDGTRSFYEALVNTYGTSTEAKEIKIGSKVVEQFGFEKLQRLQSDFSYLKNISLSRKEINRINKEEIILIKEQLPNLEELDLSFNLFNSLESITTIISPLGISKFKLVGNELSKVGDAQICQNIKRLDISLTKPSQDVLSVIPNYFPNVDKLLLSDNKLDKVDNWISKLHTLEKLDLSLNNLQNLPSIISKTPIKSLNISDNQLFKFDNNIIYENIQILDIRRNDINDFDELDTLSIIFPNVIDIRINGNPVFIDQTPEEMEMNIISRFPNIKSVNGTEFSVEERTNAELYFISQASRDPKLITNSRVKQLAAKYEIKLETHVNPHIDNIQNQLIQLSLQTDDKTIKMNTLQTNEILKLKGQISRLFNLSYIDIQLSYKISQFETSINNDLSLISSHNFENGQIIYIKTSKY</sequence>
<dbReference type="Proteomes" id="UP000009328">
    <property type="component" value="Unassembled WGS sequence"/>
</dbReference>
<organism evidence="5 6">
    <name type="scientific">Wickerhamomyces ciferrii (strain ATCC 14091 / BCRC 22168 / CBS 111 / JCM 3599 / NBRC 0793 / NRRL Y-1031 F-60-10)</name>
    <name type="common">Yeast</name>
    <name type="synonym">Pichia ciferrii</name>
    <dbReference type="NCBI Taxonomy" id="1206466"/>
    <lineage>
        <taxon>Eukaryota</taxon>
        <taxon>Fungi</taxon>
        <taxon>Dikarya</taxon>
        <taxon>Ascomycota</taxon>
        <taxon>Saccharomycotina</taxon>
        <taxon>Saccharomycetes</taxon>
        <taxon>Phaffomycetales</taxon>
        <taxon>Wickerhamomycetaceae</taxon>
        <taxon>Wickerhamomyces</taxon>
    </lineage>
</organism>
<dbReference type="PROSITE" id="PS51450">
    <property type="entry name" value="LRR"/>
    <property type="match status" value="3"/>
</dbReference>
<dbReference type="FunCoup" id="K0KJB2">
    <property type="interactions" value="655"/>
</dbReference>
<dbReference type="eggNOG" id="KOG3207">
    <property type="taxonomic scope" value="Eukaryota"/>
</dbReference>
<dbReference type="Gene3D" id="3.80.10.10">
    <property type="entry name" value="Ribonuclease Inhibitor"/>
    <property type="match status" value="2"/>
</dbReference>
<dbReference type="Gene3D" id="2.30.30.190">
    <property type="entry name" value="CAP Gly-rich-like domain"/>
    <property type="match status" value="1"/>
</dbReference>
<dbReference type="SMART" id="SM01052">
    <property type="entry name" value="CAP_GLY"/>
    <property type="match status" value="1"/>
</dbReference>
<keyword evidence="1" id="KW-0433">Leucine-rich repeat</keyword>
<evidence type="ECO:0000313" key="6">
    <source>
        <dbReference type="Proteomes" id="UP000009328"/>
    </source>
</evidence>
<proteinExistence type="predicted"/>
<dbReference type="STRING" id="1206466.K0KJB2"/>
<feature type="domain" description="CAP-Gly" evidence="4">
    <location>
        <begin position="4"/>
        <end position="56"/>
    </location>
</feature>
<dbReference type="Gene3D" id="3.10.20.90">
    <property type="entry name" value="Phosphatidylinositol 3-kinase Catalytic Subunit, Chain A, domain 1"/>
    <property type="match status" value="1"/>
</dbReference>
<protein>
    <submittedName>
        <fullName evidence="5">Tubulin-specific chaperone cofactor E-like protein</fullName>
    </submittedName>
</protein>
<dbReference type="PANTHER" id="PTHR18849">
    <property type="entry name" value="LEUCINE RICH REPEAT PROTEIN"/>
    <property type="match status" value="1"/>
</dbReference>
<gene>
    <name evidence="5" type="ORF">BN7_1120</name>
</gene>
<comment type="caution">
    <text evidence="5">The sequence shown here is derived from an EMBL/GenBank/DDBJ whole genome shotgun (WGS) entry which is preliminary data.</text>
</comment>